<feature type="domain" description="Glycosyltransferase subfamily 4-like N-terminal" evidence="2">
    <location>
        <begin position="16"/>
        <end position="208"/>
    </location>
</feature>
<dbReference type="Pfam" id="PF13439">
    <property type="entry name" value="Glyco_transf_4"/>
    <property type="match status" value="1"/>
</dbReference>
<gene>
    <name evidence="3" type="ORF">COT87_01100</name>
</gene>
<evidence type="ECO:0000256" key="1">
    <source>
        <dbReference type="ARBA" id="ARBA00022679"/>
    </source>
</evidence>
<dbReference type="SUPFAM" id="SSF53756">
    <property type="entry name" value="UDP-Glycosyltransferase/glycogen phosphorylase"/>
    <property type="match status" value="1"/>
</dbReference>
<dbReference type="Pfam" id="PF13692">
    <property type="entry name" value="Glyco_trans_1_4"/>
    <property type="match status" value="1"/>
</dbReference>
<keyword evidence="1" id="KW-0808">Transferase</keyword>
<evidence type="ECO:0000259" key="2">
    <source>
        <dbReference type="Pfam" id="PF13439"/>
    </source>
</evidence>
<organism evidence="3 4">
    <name type="scientific">Candidatus Collierbacteria bacterium CG10_big_fil_rev_8_21_14_0_10_44_9</name>
    <dbReference type="NCBI Taxonomy" id="1974535"/>
    <lineage>
        <taxon>Bacteria</taxon>
        <taxon>Candidatus Collieribacteriota</taxon>
    </lineage>
</organism>
<accession>A0A2H0VJ84</accession>
<sequence>MKVLMLTPYLPYPLVSGGQIRTYNLLKHLSLHHDITLFSLIKDEAERKHLRELEQYCRKIKLFKRTKNPFVLRNILLAGFSSYPFVVTRNLPLGMKKAVQSELAEGQYDLIHAETFYMMPNIPETKVPIILAEQTIEYLGYQDYMKKSHPLLRPLLKIDIAKIKYWERYFWKKADKLITMSDQDKDFIEAELKYKMNISVVANGVDLDFFSKVKKHLPQDPTVLFVGTFKWLPNIKAVEEIVKKIWPLVLQQLPNAKLKIVGFSPTDKIRGYAQEPSIEVQGGIDDIRDAFATAHVLLAPIRSGKGTRYKVLEAMITGTPVVATTLAVEGLDLEDGKNVLINDTSSALARATVKLLADFALQQKLGSAGAKIVRQGYSWDTIAESLDKVYKEFI</sequence>
<dbReference type="PANTHER" id="PTHR46401:SF2">
    <property type="entry name" value="GLYCOSYLTRANSFERASE WBBK-RELATED"/>
    <property type="match status" value="1"/>
</dbReference>
<comment type="caution">
    <text evidence="3">The sequence shown here is derived from an EMBL/GenBank/DDBJ whole genome shotgun (WGS) entry which is preliminary data.</text>
</comment>
<dbReference type="InterPro" id="IPR028098">
    <property type="entry name" value="Glyco_trans_4-like_N"/>
</dbReference>
<name>A0A2H0VJ84_9BACT</name>
<dbReference type="AlphaFoldDB" id="A0A2H0VJ84"/>
<dbReference type="CDD" id="cd03801">
    <property type="entry name" value="GT4_PimA-like"/>
    <property type="match status" value="1"/>
</dbReference>
<dbReference type="GO" id="GO:0009103">
    <property type="term" value="P:lipopolysaccharide biosynthetic process"/>
    <property type="evidence" value="ECO:0007669"/>
    <property type="project" value="TreeGrafter"/>
</dbReference>
<dbReference type="PANTHER" id="PTHR46401">
    <property type="entry name" value="GLYCOSYLTRANSFERASE WBBK-RELATED"/>
    <property type="match status" value="1"/>
</dbReference>
<protein>
    <recommendedName>
        <fullName evidence="2">Glycosyltransferase subfamily 4-like N-terminal domain-containing protein</fullName>
    </recommendedName>
</protein>
<dbReference type="EMBL" id="PFAF01000019">
    <property type="protein sequence ID" value="PIR99138.1"/>
    <property type="molecule type" value="Genomic_DNA"/>
</dbReference>
<dbReference type="GO" id="GO:0016757">
    <property type="term" value="F:glycosyltransferase activity"/>
    <property type="evidence" value="ECO:0007669"/>
    <property type="project" value="TreeGrafter"/>
</dbReference>
<proteinExistence type="predicted"/>
<dbReference type="Proteomes" id="UP000230796">
    <property type="component" value="Unassembled WGS sequence"/>
</dbReference>
<evidence type="ECO:0000313" key="3">
    <source>
        <dbReference type="EMBL" id="PIR99138.1"/>
    </source>
</evidence>
<evidence type="ECO:0000313" key="4">
    <source>
        <dbReference type="Proteomes" id="UP000230796"/>
    </source>
</evidence>
<reference evidence="4" key="1">
    <citation type="submission" date="2017-09" db="EMBL/GenBank/DDBJ databases">
        <title>Depth-based differentiation of microbial function through sediment-hosted aquifers and enrichment of novel symbionts in the deep terrestrial subsurface.</title>
        <authorList>
            <person name="Probst A.J."/>
            <person name="Ladd B."/>
            <person name="Jarett J.K."/>
            <person name="Geller-Mcgrath D.E."/>
            <person name="Sieber C.M.K."/>
            <person name="Emerson J.B."/>
            <person name="Anantharaman K."/>
            <person name="Thomas B.C."/>
            <person name="Malmstrom R."/>
            <person name="Stieglmeier M."/>
            <person name="Klingl A."/>
            <person name="Woyke T."/>
            <person name="Ryan C.M."/>
            <person name="Banfield J.F."/>
        </authorList>
    </citation>
    <scope>NUCLEOTIDE SEQUENCE [LARGE SCALE GENOMIC DNA]</scope>
</reference>
<dbReference type="Gene3D" id="3.40.50.2000">
    <property type="entry name" value="Glycogen Phosphorylase B"/>
    <property type="match status" value="2"/>
</dbReference>